<evidence type="ECO:0000313" key="1">
    <source>
        <dbReference type="EMBL" id="SEB38605.1"/>
    </source>
</evidence>
<dbReference type="EMBL" id="FNRW01000002">
    <property type="protein sequence ID" value="SEB38605.1"/>
    <property type="molecule type" value="Genomic_DNA"/>
</dbReference>
<protein>
    <submittedName>
        <fullName evidence="1">Uncharacterized protein</fullName>
    </submittedName>
</protein>
<proteinExistence type="predicted"/>
<dbReference type="Gene3D" id="3.40.50.880">
    <property type="match status" value="1"/>
</dbReference>
<dbReference type="InterPro" id="IPR029062">
    <property type="entry name" value="Class_I_gatase-like"/>
</dbReference>
<organism evidence="1 2">
    <name type="scientific">Bifidobacterium longum</name>
    <dbReference type="NCBI Taxonomy" id="216816"/>
    <lineage>
        <taxon>Bacteria</taxon>
        <taxon>Bacillati</taxon>
        <taxon>Actinomycetota</taxon>
        <taxon>Actinomycetes</taxon>
        <taxon>Bifidobacteriales</taxon>
        <taxon>Bifidobacteriaceae</taxon>
        <taxon>Bifidobacterium</taxon>
    </lineage>
</organism>
<dbReference type="SUPFAM" id="SSF52317">
    <property type="entry name" value="Class I glutamine amidotransferase-like"/>
    <property type="match status" value="1"/>
</dbReference>
<comment type="caution">
    <text evidence="1">The sequence shown here is derived from an EMBL/GenBank/DDBJ whole genome shotgun (WGS) entry which is preliminary data.</text>
</comment>
<name>A0AA45ZP29_BIFLN</name>
<evidence type="ECO:0000313" key="2">
    <source>
        <dbReference type="Proteomes" id="UP000182842"/>
    </source>
</evidence>
<accession>A0AA45ZP29</accession>
<sequence>MIIGPLRGLSVRRMFRICDGVELQLSNERANCMSENNDAKHVLLVLISHSDLGGVRPTGFYVDEAAHPWQVFRRMGFTVGLASIAGGVPPQAGRHPGDPVQEQFLHDADISRQLVNTRALAQVNANRYDSGAIRWRSRCDVGFPQQFCGERRRPEHLGARRHCAMGLRHWWI</sequence>
<dbReference type="AlphaFoldDB" id="A0AA45ZP29"/>
<reference evidence="1 2" key="1">
    <citation type="submission" date="2016-10" db="EMBL/GenBank/DDBJ databases">
        <authorList>
            <person name="Varghese N."/>
            <person name="Submissions S."/>
        </authorList>
    </citation>
    <scope>NUCLEOTIDE SEQUENCE [LARGE SCALE GENOMIC DNA]</scope>
    <source>
        <strain evidence="1 2">DSM 20219</strain>
    </source>
</reference>
<gene>
    <name evidence="1" type="ORF">SAMN04489748_0829</name>
</gene>
<dbReference type="Proteomes" id="UP000182842">
    <property type="component" value="Unassembled WGS sequence"/>
</dbReference>